<evidence type="ECO:0000256" key="4">
    <source>
        <dbReference type="ARBA" id="ARBA00022801"/>
    </source>
</evidence>
<dbReference type="Pfam" id="PF17676">
    <property type="entry name" value="Peptidase_S66C"/>
    <property type="match status" value="1"/>
</dbReference>
<dbReference type="InterPro" id="IPR003507">
    <property type="entry name" value="S66_fam"/>
</dbReference>
<name>A0A2T6BVS4_9FLAO</name>
<dbReference type="CDD" id="cd07025">
    <property type="entry name" value="Peptidase_S66"/>
    <property type="match status" value="1"/>
</dbReference>
<organism evidence="9 10">
    <name type="scientific">Kordia periserrulae</name>
    <dbReference type="NCBI Taxonomy" id="701523"/>
    <lineage>
        <taxon>Bacteria</taxon>
        <taxon>Pseudomonadati</taxon>
        <taxon>Bacteroidota</taxon>
        <taxon>Flavobacteriia</taxon>
        <taxon>Flavobacteriales</taxon>
        <taxon>Flavobacteriaceae</taxon>
        <taxon>Kordia</taxon>
    </lineage>
</organism>
<feature type="domain" description="LD-carboxypeptidase N-terminal" evidence="7">
    <location>
        <begin position="13"/>
        <end position="127"/>
    </location>
</feature>
<sequence>MKPPKPLHKGATVGILSTARKISIPEVEAAIELLHSWDLKVVLGTTIDLEAHQFAGDDAARIENFQQFLDDDTIDAIWCARGGYGTIRMIDSIDFSRFVQQPKWIIGYSDVTVLHSKAQQLRFESLHATMPINVPKNSEASLESLRNVLFGESLHYTIPAVTYNKKGVASGELIGGNLSMLYSMLGSNLSLHTNGKVLFLEDLDEYLYHVDRMLMNLKRNGYFDNLAGLIVGGMTDMHDNTIPFGKNAHEIILDITSEYNFPICFNFPAGHLDDNRALIFGRKVTLEVDSEVQLSFSKCSRLRST</sequence>
<keyword evidence="3" id="KW-0645">Protease</keyword>
<dbReference type="Gene3D" id="3.50.30.60">
    <property type="entry name" value="LD-carboxypeptidase A C-terminal domain-like"/>
    <property type="match status" value="1"/>
</dbReference>
<evidence type="ECO:0000256" key="2">
    <source>
        <dbReference type="ARBA" id="ARBA00022645"/>
    </source>
</evidence>
<dbReference type="Pfam" id="PF02016">
    <property type="entry name" value="Peptidase_S66"/>
    <property type="match status" value="1"/>
</dbReference>
<keyword evidence="4" id="KW-0378">Hydrolase</keyword>
<feature type="active site" description="Charge relay system" evidence="6">
    <location>
        <position position="201"/>
    </location>
</feature>
<feature type="domain" description="LD-carboxypeptidase C-terminal" evidence="8">
    <location>
        <begin position="170"/>
        <end position="286"/>
    </location>
</feature>
<evidence type="ECO:0000256" key="1">
    <source>
        <dbReference type="ARBA" id="ARBA00010233"/>
    </source>
</evidence>
<dbReference type="GO" id="GO:0006508">
    <property type="term" value="P:proteolysis"/>
    <property type="evidence" value="ECO:0007669"/>
    <property type="project" value="UniProtKB-KW"/>
</dbReference>
<evidence type="ECO:0000256" key="5">
    <source>
        <dbReference type="ARBA" id="ARBA00022825"/>
    </source>
</evidence>
<dbReference type="AlphaFoldDB" id="A0A2T6BVS4"/>
<dbReference type="InterPro" id="IPR027478">
    <property type="entry name" value="LdcA_N"/>
</dbReference>
<dbReference type="InterPro" id="IPR029062">
    <property type="entry name" value="Class_I_gatase-like"/>
</dbReference>
<keyword evidence="5" id="KW-0720">Serine protease</keyword>
<evidence type="ECO:0000256" key="6">
    <source>
        <dbReference type="PIRSR" id="PIRSR028757-1"/>
    </source>
</evidence>
<feature type="active site" description="Nucleophile" evidence="6">
    <location>
        <position position="109"/>
    </location>
</feature>
<dbReference type="SUPFAM" id="SSF52317">
    <property type="entry name" value="Class I glutamine amidotransferase-like"/>
    <property type="match status" value="1"/>
</dbReference>
<comment type="similarity">
    <text evidence="1">Belongs to the peptidase S66 family.</text>
</comment>
<dbReference type="PIRSF" id="PIRSF028757">
    <property type="entry name" value="LD-carboxypeptidase"/>
    <property type="match status" value="1"/>
</dbReference>
<accession>A0A2T6BVS4</accession>
<dbReference type="InterPro" id="IPR040449">
    <property type="entry name" value="Peptidase_S66_N"/>
</dbReference>
<evidence type="ECO:0000259" key="8">
    <source>
        <dbReference type="Pfam" id="PF17676"/>
    </source>
</evidence>
<dbReference type="InterPro" id="IPR027461">
    <property type="entry name" value="Carboxypeptidase_A_C_sf"/>
</dbReference>
<reference evidence="9 10" key="1">
    <citation type="submission" date="2018-04" db="EMBL/GenBank/DDBJ databases">
        <title>Genomic Encyclopedia of Archaeal and Bacterial Type Strains, Phase II (KMG-II): from individual species to whole genera.</title>
        <authorList>
            <person name="Goeker M."/>
        </authorList>
    </citation>
    <scope>NUCLEOTIDE SEQUENCE [LARGE SCALE GENOMIC DNA]</scope>
    <source>
        <strain evidence="9 10">DSM 25731</strain>
    </source>
</reference>
<evidence type="ECO:0000313" key="10">
    <source>
        <dbReference type="Proteomes" id="UP000244090"/>
    </source>
</evidence>
<dbReference type="EMBL" id="QBKT01000007">
    <property type="protein sequence ID" value="PTX60087.1"/>
    <property type="molecule type" value="Genomic_DNA"/>
</dbReference>
<protein>
    <submittedName>
        <fullName evidence="9">Muramoyltetrapeptide carboxypeptidase</fullName>
    </submittedName>
</protein>
<gene>
    <name evidence="9" type="ORF">C8N46_10793</name>
</gene>
<dbReference type="Gene3D" id="3.40.50.10740">
    <property type="entry name" value="Class I glutamine amidotransferase-like"/>
    <property type="match status" value="1"/>
</dbReference>
<dbReference type="RefSeq" id="WP_108115703.1">
    <property type="nucleotide sequence ID" value="NZ_QBKT01000007.1"/>
</dbReference>
<dbReference type="SUPFAM" id="SSF141986">
    <property type="entry name" value="LD-carboxypeptidase A C-terminal domain-like"/>
    <property type="match status" value="1"/>
</dbReference>
<dbReference type="Proteomes" id="UP000244090">
    <property type="component" value="Unassembled WGS sequence"/>
</dbReference>
<dbReference type="GO" id="GO:0008236">
    <property type="term" value="F:serine-type peptidase activity"/>
    <property type="evidence" value="ECO:0007669"/>
    <property type="project" value="UniProtKB-KW"/>
</dbReference>
<dbReference type="InterPro" id="IPR040921">
    <property type="entry name" value="Peptidase_S66C"/>
</dbReference>
<evidence type="ECO:0000313" key="9">
    <source>
        <dbReference type="EMBL" id="PTX60087.1"/>
    </source>
</evidence>
<evidence type="ECO:0000256" key="3">
    <source>
        <dbReference type="ARBA" id="ARBA00022670"/>
    </source>
</evidence>
<keyword evidence="10" id="KW-1185">Reference proteome</keyword>
<feature type="active site" description="Charge relay system" evidence="6">
    <location>
        <position position="271"/>
    </location>
</feature>
<proteinExistence type="inferred from homology"/>
<dbReference type="GO" id="GO:0004180">
    <property type="term" value="F:carboxypeptidase activity"/>
    <property type="evidence" value="ECO:0007669"/>
    <property type="project" value="UniProtKB-KW"/>
</dbReference>
<dbReference type="PANTHER" id="PTHR30237:SF2">
    <property type="entry name" value="MUREIN TETRAPEPTIDE CARBOXYPEPTIDASE"/>
    <property type="match status" value="1"/>
</dbReference>
<evidence type="ECO:0000259" key="7">
    <source>
        <dbReference type="Pfam" id="PF02016"/>
    </source>
</evidence>
<keyword evidence="2 9" id="KW-0121">Carboxypeptidase</keyword>
<dbReference type="OrthoDB" id="9807329at2"/>
<comment type="caution">
    <text evidence="9">The sequence shown here is derived from an EMBL/GenBank/DDBJ whole genome shotgun (WGS) entry which is preliminary data.</text>
</comment>
<dbReference type="PANTHER" id="PTHR30237">
    <property type="entry name" value="MURAMOYLTETRAPEPTIDE CARBOXYPEPTIDASE"/>
    <property type="match status" value="1"/>
</dbReference>